<reference evidence="3 4" key="1">
    <citation type="submission" date="2021-02" db="EMBL/GenBank/DDBJ databases">
        <title>Alicyclobacillus curvatus sp. nov. and Alicyclobacillus mengziensis sp. nov., two acidophilic bacteria isolated from acid mine drainage.</title>
        <authorList>
            <person name="Huang Y."/>
        </authorList>
    </citation>
    <scope>NUCLEOTIDE SEQUENCE [LARGE SCALE GENOMIC DNA]</scope>
    <source>
        <strain evidence="3 4">S30H14</strain>
    </source>
</reference>
<evidence type="ECO:0000313" key="4">
    <source>
        <dbReference type="Proteomes" id="UP000663505"/>
    </source>
</evidence>
<name>A0A9X7W0A9_9BACL</name>
<dbReference type="PANTHER" id="PTHR34477">
    <property type="entry name" value="UPF0213 PROTEIN YHBQ"/>
    <property type="match status" value="1"/>
</dbReference>
<dbReference type="InterPro" id="IPR050190">
    <property type="entry name" value="UPF0213_domain"/>
</dbReference>
<dbReference type="PANTHER" id="PTHR34477:SF1">
    <property type="entry name" value="UPF0213 PROTEIN YHBQ"/>
    <property type="match status" value="1"/>
</dbReference>
<evidence type="ECO:0000256" key="1">
    <source>
        <dbReference type="ARBA" id="ARBA00007435"/>
    </source>
</evidence>
<dbReference type="CDD" id="cd10456">
    <property type="entry name" value="GIY-YIG_UPF0213"/>
    <property type="match status" value="1"/>
</dbReference>
<dbReference type="EMBL" id="CP071182">
    <property type="protein sequence ID" value="QSO48082.1"/>
    <property type="molecule type" value="Genomic_DNA"/>
</dbReference>
<dbReference type="Pfam" id="PF01541">
    <property type="entry name" value="GIY-YIG"/>
    <property type="match status" value="1"/>
</dbReference>
<protein>
    <submittedName>
        <fullName evidence="3">GIY-YIG nuclease family protein</fullName>
    </submittedName>
</protein>
<dbReference type="InterPro" id="IPR000305">
    <property type="entry name" value="GIY-YIG_endonuc"/>
</dbReference>
<gene>
    <name evidence="3" type="ORF">JZ786_03450</name>
</gene>
<dbReference type="RefSeq" id="WP_206657417.1">
    <property type="nucleotide sequence ID" value="NZ_CP071182.1"/>
</dbReference>
<dbReference type="KEGG" id="afx:JZ786_03450"/>
<feature type="domain" description="GIY-YIG" evidence="2">
    <location>
        <begin position="6"/>
        <end position="81"/>
    </location>
</feature>
<sequence length="90" mass="10716">MLQDSRPHYVYVLQCADGSLYTGWTTNVPRRVKTHNRGKGAKYTRSRLPVTIQLIEAYETKSEALRREWEIKHMSRQQKQQLIRNQRLDS</sequence>
<proteinExistence type="inferred from homology"/>
<dbReference type="SUPFAM" id="SSF82771">
    <property type="entry name" value="GIY-YIG endonuclease"/>
    <property type="match status" value="1"/>
</dbReference>
<evidence type="ECO:0000259" key="2">
    <source>
        <dbReference type="PROSITE" id="PS50164"/>
    </source>
</evidence>
<keyword evidence="4" id="KW-1185">Reference proteome</keyword>
<organism evidence="3 4">
    <name type="scientific">Alicyclobacillus mengziensis</name>
    <dbReference type="NCBI Taxonomy" id="2931921"/>
    <lineage>
        <taxon>Bacteria</taxon>
        <taxon>Bacillati</taxon>
        <taxon>Bacillota</taxon>
        <taxon>Bacilli</taxon>
        <taxon>Bacillales</taxon>
        <taxon>Alicyclobacillaceae</taxon>
        <taxon>Alicyclobacillus</taxon>
    </lineage>
</organism>
<dbReference type="PROSITE" id="PS50164">
    <property type="entry name" value="GIY_YIG"/>
    <property type="match status" value="1"/>
</dbReference>
<evidence type="ECO:0000313" key="3">
    <source>
        <dbReference type="EMBL" id="QSO48082.1"/>
    </source>
</evidence>
<dbReference type="Proteomes" id="UP000663505">
    <property type="component" value="Chromosome"/>
</dbReference>
<dbReference type="AlphaFoldDB" id="A0A9X7W0A9"/>
<dbReference type="Gene3D" id="3.40.1440.10">
    <property type="entry name" value="GIY-YIG endonuclease"/>
    <property type="match status" value="1"/>
</dbReference>
<dbReference type="InterPro" id="IPR035901">
    <property type="entry name" value="GIY-YIG_endonuc_sf"/>
</dbReference>
<accession>A0A9X7W0A9</accession>
<comment type="similarity">
    <text evidence="1">Belongs to the UPF0213 family.</text>
</comment>